<protein>
    <submittedName>
        <fullName evidence="2">Uncharacterized protein</fullName>
    </submittedName>
</protein>
<feature type="compositionally biased region" description="Basic and acidic residues" evidence="1">
    <location>
        <begin position="82"/>
        <end position="91"/>
    </location>
</feature>
<sequence>MSNHHLTATNVHNPMVIRPTAEQQRLTKFRADVYKDLIAKQPEVTGECWVYKDKYTLDKKHEHIISRKRKAQQSDDIDCESDQLRASDTEG</sequence>
<accession>A0A8H7V6E7</accession>
<dbReference type="AlphaFoldDB" id="A0A8H7V6E7"/>
<dbReference type="EMBL" id="JAEPRB010001361">
    <property type="protein sequence ID" value="KAG2205073.1"/>
    <property type="molecule type" value="Genomic_DNA"/>
</dbReference>
<name>A0A8H7V6E7_9FUNG</name>
<evidence type="ECO:0000256" key="1">
    <source>
        <dbReference type="SAM" id="MobiDB-lite"/>
    </source>
</evidence>
<proteinExistence type="predicted"/>
<keyword evidence="3" id="KW-1185">Reference proteome</keyword>
<dbReference type="Proteomes" id="UP000646827">
    <property type="component" value="Unassembled WGS sequence"/>
</dbReference>
<reference evidence="2 3" key="1">
    <citation type="submission" date="2020-12" db="EMBL/GenBank/DDBJ databases">
        <title>Metabolic potential, ecology and presence of endohyphal bacteria is reflected in genomic diversity of Mucoromycotina.</title>
        <authorList>
            <person name="Muszewska A."/>
            <person name="Okrasinska A."/>
            <person name="Steczkiewicz K."/>
            <person name="Drgas O."/>
            <person name="Orlowska M."/>
            <person name="Perlinska-Lenart U."/>
            <person name="Aleksandrzak-Piekarczyk T."/>
            <person name="Szatraj K."/>
            <person name="Zielenkiewicz U."/>
            <person name="Pilsyk S."/>
            <person name="Malc E."/>
            <person name="Mieczkowski P."/>
            <person name="Kruszewska J.S."/>
            <person name="Biernat P."/>
            <person name="Pawlowska J."/>
        </authorList>
    </citation>
    <scope>NUCLEOTIDE SEQUENCE [LARGE SCALE GENOMIC DNA]</scope>
    <source>
        <strain evidence="2 3">CBS 142.35</strain>
    </source>
</reference>
<evidence type="ECO:0000313" key="2">
    <source>
        <dbReference type="EMBL" id="KAG2205073.1"/>
    </source>
</evidence>
<comment type="caution">
    <text evidence="2">The sequence shown here is derived from an EMBL/GenBank/DDBJ whole genome shotgun (WGS) entry which is preliminary data.</text>
</comment>
<evidence type="ECO:0000313" key="3">
    <source>
        <dbReference type="Proteomes" id="UP000646827"/>
    </source>
</evidence>
<dbReference type="OrthoDB" id="10454616at2759"/>
<feature type="region of interest" description="Disordered" evidence="1">
    <location>
        <begin position="66"/>
        <end position="91"/>
    </location>
</feature>
<organism evidence="2 3">
    <name type="scientific">Circinella minor</name>
    <dbReference type="NCBI Taxonomy" id="1195481"/>
    <lineage>
        <taxon>Eukaryota</taxon>
        <taxon>Fungi</taxon>
        <taxon>Fungi incertae sedis</taxon>
        <taxon>Mucoromycota</taxon>
        <taxon>Mucoromycotina</taxon>
        <taxon>Mucoromycetes</taxon>
        <taxon>Mucorales</taxon>
        <taxon>Lichtheimiaceae</taxon>
        <taxon>Circinella</taxon>
    </lineage>
</organism>
<feature type="non-terminal residue" evidence="2">
    <location>
        <position position="91"/>
    </location>
</feature>
<gene>
    <name evidence="2" type="ORF">INT45_000311</name>
</gene>